<dbReference type="EMBL" id="ADBJ01000033">
    <property type="protein sequence ID" value="EFA79626.1"/>
    <property type="molecule type" value="Genomic_DNA"/>
</dbReference>
<accession>D3BG34</accession>
<dbReference type="AlphaFoldDB" id="D3BG34"/>
<dbReference type="SMART" id="SM00995">
    <property type="entry name" value="AD"/>
    <property type="match status" value="1"/>
</dbReference>
<dbReference type="Proteomes" id="UP000001396">
    <property type="component" value="Unassembled WGS sequence"/>
</dbReference>
<name>D3BG34_HETP5</name>
<comment type="caution">
    <text evidence="2">The sequence shown here is derived from an EMBL/GenBank/DDBJ whole genome shotgun (WGS) entry which is preliminary data.</text>
</comment>
<dbReference type="PROSITE" id="PS52001">
    <property type="entry name" value="AD"/>
    <property type="match status" value="1"/>
</dbReference>
<feature type="domain" description="AD" evidence="1">
    <location>
        <begin position="95"/>
        <end position="188"/>
    </location>
</feature>
<proteinExistence type="predicted"/>
<dbReference type="RefSeq" id="XP_020431747.1">
    <property type="nucleotide sequence ID" value="XM_020578320.1"/>
</dbReference>
<reference evidence="2 3" key="1">
    <citation type="journal article" date="2011" name="Genome Res.">
        <title>Phylogeny-wide analysis of social amoeba genomes highlights ancient origins for complex intercellular communication.</title>
        <authorList>
            <person name="Heidel A.J."/>
            <person name="Lawal H.M."/>
            <person name="Felder M."/>
            <person name="Schilde C."/>
            <person name="Helps N.R."/>
            <person name="Tunggal B."/>
            <person name="Rivero F."/>
            <person name="John U."/>
            <person name="Schleicher M."/>
            <person name="Eichinger L."/>
            <person name="Platzer M."/>
            <person name="Noegel A.A."/>
            <person name="Schaap P."/>
            <person name="Gloeckner G."/>
        </authorList>
    </citation>
    <scope>NUCLEOTIDE SEQUENCE [LARGE SCALE GENOMIC DNA]</scope>
    <source>
        <strain evidence="3">ATCC 26659 / Pp 5 / PN500</strain>
    </source>
</reference>
<sequence>MDNNSNDKFTWMIGLRVRIKNTLAEQFEGEIFSYDPTTTCITLLSEDGSLPMSRKHIVRVILESTITEVSVIGSPEDSSTPSTTTQSICEMTTLPAINLQSIQKRCDKALYQAQIQASKIGVGVTQEAQEIFYSLSKTLPCSWQGKTIVVLDEIKISSPYTVDSCVGSNHHSLERVKQIVCIKKVKQQTFSPFT</sequence>
<protein>
    <recommendedName>
        <fullName evidence="1">AD domain-containing protein</fullName>
    </recommendedName>
</protein>
<evidence type="ECO:0000313" key="3">
    <source>
        <dbReference type="Proteomes" id="UP000001396"/>
    </source>
</evidence>
<dbReference type="InParanoid" id="D3BG34"/>
<dbReference type="Pfam" id="PF09793">
    <property type="entry name" value="AD"/>
    <property type="match status" value="1"/>
</dbReference>
<evidence type="ECO:0000313" key="2">
    <source>
        <dbReference type="EMBL" id="EFA79626.1"/>
    </source>
</evidence>
<dbReference type="InterPro" id="IPR047574">
    <property type="entry name" value="AD"/>
</dbReference>
<gene>
    <name evidence="2" type="ORF">PPL_07485</name>
</gene>
<keyword evidence="3" id="KW-1185">Reference proteome</keyword>
<dbReference type="OMA" id="CPITNLI"/>
<organism evidence="2 3">
    <name type="scientific">Heterostelium pallidum (strain ATCC 26659 / Pp 5 / PN500)</name>
    <name type="common">Cellular slime mold</name>
    <name type="synonym">Polysphondylium pallidum</name>
    <dbReference type="NCBI Taxonomy" id="670386"/>
    <lineage>
        <taxon>Eukaryota</taxon>
        <taxon>Amoebozoa</taxon>
        <taxon>Evosea</taxon>
        <taxon>Eumycetozoa</taxon>
        <taxon>Dictyostelia</taxon>
        <taxon>Acytosteliales</taxon>
        <taxon>Acytosteliaceae</taxon>
        <taxon>Heterostelium</taxon>
    </lineage>
</organism>
<evidence type="ECO:0000259" key="1">
    <source>
        <dbReference type="PROSITE" id="PS52001"/>
    </source>
</evidence>
<dbReference type="InterPro" id="IPR019181">
    <property type="entry name" value="LSM12_ABD"/>
</dbReference>
<dbReference type="PANTHER" id="PTHR13542">
    <property type="entry name" value="LSM12 HOMOLOG"/>
    <property type="match status" value="1"/>
</dbReference>
<dbReference type="STRING" id="670386.D3BG34"/>
<dbReference type="GeneID" id="31362966"/>
<dbReference type="InterPro" id="IPR039683">
    <property type="entry name" value="Lsm12-like"/>
</dbReference>
<dbReference type="Gene3D" id="2.30.30.100">
    <property type="match status" value="1"/>
</dbReference>